<dbReference type="AlphaFoldDB" id="A0A7C9VAP0"/>
<keyword evidence="2" id="KW-0732">Signal</keyword>
<protein>
    <submittedName>
        <fullName evidence="3">Uncharacterized protein</fullName>
    </submittedName>
</protein>
<feature type="region of interest" description="Disordered" evidence="1">
    <location>
        <begin position="29"/>
        <end position="56"/>
    </location>
</feature>
<dbReference type="Proteomes" id="UP000481252">
    <property type="component" value="Unassembled WGS sequence"/>
</dbReference>
<name>A0A7C9VAP0_9HYPH</name>
<accession>A0A7C9VAP0</accession>
<evidence type="ECO:0000313" key="3">
    <source>
        <dbReference type="EMBL" id="NGN40552.1"/>
    </source>
</evidence>
<sequence length="84" mass="8815">MITNAHQCRAILIAVFAAMPFAAAAEDAHPLPGVTQPEPIVQDLKPEPSSDPATPGTFKVGNFDVKISGSVIVDVGVNVRKPPR</sequence>
<dbReference type="RefSeq" id="WP_165115247.1">
    <property type="nucleotide sequence ID" value="NZ_JAAKZG010000002.1"/>
</dbReference>
<proteinExistence type="predicted"/>
<comment type="caution">
    <text evidence="3">The sequence shown here is derived from an EMBL/GenBank/DDBJ whole genome shotgun (WGS) entry which is preliminary data.</text>
</comment>
<reference evidence="3 4" key="1">
    <citation type="submission" date="2020-02" db="EMBL/GenBank/DDBJ databases">
        <title>Genome sequence of the type strain CGMCC 1.15528 of Mesorhizobium zhangyense.</title>
        <authorList>
            <person name="Gao J."/>
            <person name="Sun J."/>
        </authorList>
    </citation>
    <scope>NUCLEOTIDE SEQUENCE [LARGE SCALE GENOMIC DNA]</scope>
    <source>
        <strain evidence="3 4">CGMCC 1.15528</strain>
    </source>
</reference>
<feature type="signal peptide" evidence="2">
    <location>
        <begin position="1"/>
        <end position="24"/>
    </location>
</feature>
<keyword evidence="4" id="KW-1185">Reference proteome</keyword>
<organism evidence="3 4">
    <name type="scientific">Mesorhizobium zhangyense</name>
    <dbReference type="NCBI Taxonomy" id="1776730"/>
    <lineage>
        <taxon>Bacteria</taxon>
        <taxon>Pseudomonadati</taxon>
        <taxon>Pseudomonadota</taxon>
        <taxon>Alphaproteobacteria</taxon>
        <taxon>Hyphomicrobiales</taxon>
        <taxon>Phyllobacteriaceae</taxon>
        <taxon>Mesorhizobium</taxon>
    </lineage>
</organism>
<dbReference type="EMBL" id="JAAKZG010000002">
    <property type="protein sequence ID" value="NGN40552.1"/>
    <property type="molecule type" value="Genomic_DNA"/>
</dbReference>
<evidence type="ECO:0000256" key="2">
    <source>
        <dbReference type="SAM" id="SignalP"/>
    </source>
</evidence>
<gene>
    <name evidence="3" type="ORF">G6N74_05700</name>
</gene>
<feature type="chain" id="PRO_5028932260" evidence="2">
    <location>
        <begin position="25"/>
        <end position="84"/>
    </location>
</feature>
<evidence type="ECO:0000313" key="4">
    <source>
        <dbReference type="Proteomes" id="UP000481252"/>
    </source>
</evidence>
<evidence type="ECO:0000256" key="1">
    <source>
        <dbReference type="SAM" id="MobiDB-lite"/>
    </source>
</evidence>